<sequence>MKRPLVIGSLAFLVLGALSVVIFWGMIFPVKRSPQFTGEQGDVAPDFALETLDGTMIRLSELRGRKVILNFWASWCAPCRAEMPDFERLYQEHKDRFTLLGINIREDRQAIERFLREVPVSYPIVLDPQGAAVRAYRVIAQPATFWIDEQGRIVQSKFGAYTRAELETRVREFAAGPNPQGEGFQHGNLGEKYFSQYDLEFLQIKGDPSTVAYVADLDLSLLDLGCPARDCIPSIDRPEFETPPEAKNWLAPTDLVVSVSYNGVTKAYPVKILNWHEIVNDDFNGEPLAVTFCPLCNSALVFRRPIVDGKILEFGVSGRLYKSDLVMYDRQTASFWSQIEGRAIIGPLAGTRLEYVPTEMMPWQKFQERHSVAWVLARPTIYTAVGGQPSQPKPSHPEESEEPTASWRGQASKPQIIDPSGAVLSQAFLRHYDVDPYSWYKTDDSNTFGTPFADMRLSAKTTIWGLELNGVAKAYLPEAVAQWGVLNDELGGEPILVLWDSEREMIKFFSRRLGEHALRFNYRDGQIMDTETQSMWSADGEALSGSLQGTKLRRLSGIPAFWFAWLAFHPQTELFAPE</sequence>
<name>H5SRH4_ACEAU</name>
<dbReference type="PANTHER" id="PTHR42852:SF13">
    <property type="entry name" value="PROTEIN DIPZ"/>
    <property type="match status" value="1"/>
</dbReference>
<dbReference type="InterPro" id="IPR036249">
    <property type="entry name" value="Thioredoxin-like_sf"/>
</dbReference>
<evidence type="ECO:0000313" key="3">
    <source>
        <dbReference type="EMBL" id="BAL58691.1"/>
    </source>
</evidence>
<dbReference type="Pfam" id="PF11376">
    <property type="entry name" value="DUF3179"/>
    <property type="match status" value="2"/>
</dbReference>
<dbReference type="PANTHER" id="PTHR42852">
    <property type="entry name" value="THIOL:DISULFIDE INTERCHANGE PROTEIN DSBE"/>
    <property type="match status" value="1"/>
</dbReference>
<gene>
    <name evidence="3" type="ORF">HGMM_OP2C239</name>
</gene>
<evidence type="ECO:0000256" key="1">
    <source>
        <dbReference type="SAM" id="MobiDB-lite"/>
    </source>
</evidence>
<organism evidence="3">
    <name type="scientific">Acetithermum autotrophicum</name>
    <dbReference type="NCBI Taxonomy" id="1446466"/>
    <lineage>
        <taxon>Bacteria</taxon>
        <taxon>Candidatus Bipolaricaulota</taxon>
        <taxon>Candidatus Acetithermum</taxon>
    </lineage>
</organism>
<dbReference type="EMBL" id="AP011801">
    <property type="protein sequence ID" value="BAL58691.1"/>
    <property type="molecule type" value="Genomic_DNA"/>
</dbReference>
<evidence type="ECO:0000259" key="2">
    <source>
        <dbReference type="PROSITE" id="PS51352"/>
    </source>
</evidence>
<feature type="region of interest" description="Disordered" evidence="1">
    <location>
        <begin position="386"/>
        <end position="412"/>
    </location>
</feature>
<dbReference type="CDD" id="cd02966">
    <property type="entry name" value="TlpA_like_family"/>
    <property type="match status" value="1"/>
</dbReference>
<dbReference type="InterPro" id="IPR013766">
    <property type="entry name" value="Thioredoxin_domain"/>
</dbReference>
<proteinExistence type="predicted"/>
<protein>
    <submittedName>
        <fullName evidence="3">Hypothetical conserved protein</fullName>
    </submittedName>
</protein>
<dbReference type="SUPFAM" id="SSF52833">
    <property type="entry name" value="Thioredoxin-like"/>
    <property type="match status" value="1"/>
</dbReference>
<feature type="domain" description="Thioredoxin" evidence="2">
    <location>
        <begin position="38"/>
        <end position="175"/>
    </location>
</feature>
<dbReference type="Gene3D" id="3.40.30.10">
    <property type="entry name" value="Glutaredoxin"/>
    <property type="match status" value="1"/>
</dbReference>
<reference evidence="3" key="2">
    <citation type="journal article" date="2012" name="PLoS ONE">
        <title>A Deeply Branching Thermophilic Bacterium with an Ancient Acetyl-CoA Pathway Dominates a Subsurface Ecosystem.</title>
        <authorList>
            <person name="Takami H."/>
            <person name="Noguchi H."/>
            <person name="Takaki Y."/>
            <person name="Uchiyama I."/>
            <person name="Toyoda A."/>
            <person name="Nishi S."/>
            <person name="Chee G.-J."/>
            <person name="Arai W."/>
            <person name="Nunoura T."/>
            <person name="Itoh T."/>
            <person name="Hattori M."/>
            <person name="Takai K."/>
        </authorList>
    </citation>
    <scope>NUCLEOTIDE SEQUENCE</scope>
</reference>
<dbReference type="GO" id="GO:0016209">
    <property type="term" value="F:antioxidant activity"/>
    <property type="evidence" value="ECO:0007669"/>
    <property type="project" value="InterPro"/>
</dbReference>
<dbReference type="GO" id="GO:0016491">
    <property type="term" value="F:oxidoreductase activity"/>
    <property type="evidence" value="ECO:0007669"/>
    <property type="project" value="InterPro"/>
</dbReference>
<dbReference type="InterPro" id="IPR021516">
    <property type="entry name" value="DUF3179"/>
</dbReference>
<dbReference type="PROSITE" id="PS51352">
    <property type="entry name" value="THIOREDOXIN_2"/>
    <property type="match status" value="1"/>
</dbReference>
<dbReference type="PROSITE" id="PS00194">
    <property type="entry name" value="THIOREDOXIN_1"/>
    <property type="match status" value="1"/>
</dbReference>
<dbReference type="InterPro" id="IPR000866">
    <property type="entry name" value="AhpC/TSA"/>
</dbReference>
<dbReference type="InterPro" id="IPR050553">
    <property type="entry name" value="Thioredoxin_ResA/DsbE_sf"/>
</dbReference>
<accession>H5SRH4</accession>
<dbReference type="Pfam" id="PF00578">
    <property type="entry name" value="AhpC-TSA"/>
    <property type="match status" value="1"/>
</dbReference>
<dbReference type="AlphaFoldDB" id="H5SRH4"/>
<dbReference type="InterPro" id="IPR017937">
    <property type="entry name" value="Thioredoxin_CS"/>
</dbReference>
<reference evidence="3" key="1">
    <citation type="journal article" date="2005" name="Environ. Microbiol.">
        <title>Genetic and functional properties of uncultivated thermophilic crenarchaeotes from a subsurface gold mine as revealed by analysis of genome fragments.</title>
        <authorList>
            <person name="Nunoura T."/>
            <person name="Hirayama H."/>
            <person name="Takami H."/>
            <person name="Oida H."/>
            <person name="Nishi S."/>
            <person name="Shimamura S."/>
            <person name="Suzuki Y."/>
            <person name="Inagaki F."/>
            <person name="Takai K."/>
            <person name="Nealson K.H."/>
            <person name="Horikoshi K."/>
        </authorList>
    </citation>
    <scope>NUCLEOTIDE SEQUENCE</scope>
</reference>